<gene>
    <name evidence="16" type="ORF">GH741_04970</name>
</gene>
<name>A0A6A8DBW9_9BACI</name>
<evidence type="ECO:0000259" key="15">
    <source>
        <dbReference type="Pfam" id="PF03447"/>
    </source>
</evidence>
<dbReference type="InterPro" id="IPR019811">
    <property type="entry name" value="HDH_CS"/>
</dbReference>
<keyword evidence="7 12" id="KW-0791">Threonine biosynthesis</keyword>
<dbReference type="PROSITE" id="PS01042">
    <property type="entry name" value="HOMOSER_DHGENASE"/>
    <property type="match status" value="1"/>
</dbReference>
<evidence type="ECO:0000256" key="11">
    <source>
        <dbReference type="ARBA" id="ARBA00048841"/>
    </source>
</evidence>
<evidence type="ECO:0000256" key="3">
    <source>
        <dbReference type="ARBA" id="ARBA00006753"/>
    </source>
</evidence>
<dbReference type="PANTHER" id="PTHR43331">
    <property type="entry name" value="HOMOSERINE DEHYDROGENASE"/>
    <property type="match status" value="1"/>
</dbReference>
<comment type="similarity">
    <text evidence="3 13">Belongs to the homoserine dehydrogenase family.</text>
</comment>
<dbReference type="Pfam" id="PF03447">
    <property type="entry name" value="NAD_binding_3"/>
    <property type="match status" value="1"/>
</dbReference>
<dbReference type="UniPathway" id="UPA00051">
    <property type="reaction ID" value="UER00465"/>
</dbReference>
<evidence type="ECO:0000256" key="8">
    <source>
        <dbReference type="ARBA" id="ARBA00023002"/>
    </source>
</evidence>
<evidence type="ECO:0000256" key="1">
    <source>
        <dbReference type="ARBA" id="ARBA00005056"/>
    </source>
</evidence>
<evidence type="ECO:0000256" key="7">
    <source>
        <dbReference type="ARBA" id="ARBA00022697"/>
    </source>
</evidence>
<dbReference type="InterPro" id="IPR036291">
    <property type="entry name" value="NAD(P)-bd_dom_sf"/>
</dbReference>
<evidence type="ECO:0000256" key="4">
    <source>
        <dbReference type="ARBA" id="ARBA00013213"/>
    </source>
</evidence>
<reference evidence="16" key="1">
    <citation type="submission" date="2019-11" db="EMBL/GenBank/DDBJ databases">
        <authorList>
            <person name="Li J."/>
        </authorList>
    </citation>
    <scope>NUCLEOTIDE SEQUENCE</scope>
    <source>
        <strain evidence="16">B6B</strain>
    </source>
</reference>
<feature type="domain" description="Homoserine dehydrogenase catalytic" evidence="14">
    <location>
        <begin position="137"/>
        <end position="315"/>
    </location>
</feature>
<proteinExistence type="inferred from homology"/>
<evidence type="ECO:0000256" key="5">
    <source>
        <dbReference type="ARBA" id="ARBA00013376"/>
    </source>
</evidence>
<dbReference type="InterPro" id="IPR001342">
    <property type="entry name" value="HDH_cat"/>
</dbReference>
<dbReference type="Proteomes" id="UP000799092">
    <property type="component" value="Unassembled WGS sequence"/>
</dbReference>
<keyword evidence="12" id="KW-0521">NADP</keyword>
<dbReference type="RefSeq" id="WP_153735680.1">
    <property type="nucleotide sequence ID" value="NZ_WJNG01000003.1"/>
</dbReference>
<dbReference type="UniPathway" id="UPA00050">
    <property type="reaction ID" value="UER00063"/>
</dbReference>
<protein>
    <recommendedName>
        <fullName evidence="5 12">Homoserine dehydrogenase</fullName>
        <ecNumber evidence="4 12">1.1.1.3</ecNumber>
    </recommendedName>
</protein>
<evidence type="ECO:0000259" key="14">
    <source>
        <dbReference type="Pfam" id="PF00742"/>
    </source>
</evidence>
<comment type="pathway">
    <text evidence="1 12">Amino-acid biosynthesis; L-threonine biosynthesis; L-threonine from L-aspartate: step 3/5.</text>
</comment>
<keyword evidence="9" id="KW-0915">Sodium</keyword>
<organism evidence="16 17">
    <name type="scientific">Aquibacillus halophilus</name>
    <dbReference type="NCBI Taxonomy" id="930132"/>
    <lineage>
        <taxon>Bacteria</taxon>
        <taxon>Bacillati</taxon>
        <taxon>Bacillota</taxon>
        <taxon>Bacilli</taxon>
        <taxon>Bacillales</taxon>
        <taxon>Bacillaceae</taxon>
        <taxon>Aquibacillus</taxon>
    </lineage>
</organism>
<evidence type="ECO:0000313" key="16">
    <source>
        <dbReference type="EMBL" id="MRH42026.1"/>
    </source>
</evidence>
<evidence type="ECO:0000256" key="10">
    <source>
        <dbReference type="ARBA" id="ARBA00023167"/>
    </source>
</evidence>
<dbReference type="GO" id="GO:0004412">
    <property type="term" value="F:homoserine dehydrogenase activity"/>
    <property type="evidence" value="ECO:0007669"/>
    <property type="project" value="UniProtKB-EC"/>
</dbReference>
<evidence type="ECO:0000256" key="2">
    <source>
        <dbReference type="ARBA" id="ARBA00005062"/>
    </source>
</evidence>
<sequence>MSSTIKVALLGFGTVGKGVYDSVETHQGRLQSILGKRVEIVGILVKDVMKQRDIDSNILVCSDIEQILQIPNLDVVLEAIVGVDTGYDYLSRAMDKGIHVITANKELLAHKGRELRQKAEEQGVRLEYEAAVAGGIPIISTLKHLLKVNSIVRIEAILNGTSNYILSDIRENKSLFRDALIQAQEKGYAEANPSNDIDGWDAFYKLMVLSEFVYGAQPAWNQVAHRGIRDVDLTHIVAADSFGYRLKHVASIEYQDGVVKAAIEPKFVPSSHPLYSVEGVDNAVIITGDLIGKLSLQGPGAGALPTASAIIEDLVNVFQVSDRKTLHPDVTFETTTGKEVQEWLLIGNLLDSDSIIIHQQKEIDGICSSRVSGEEHEIRKLIETSSNLSGYRIEGVEPKSKEALVV</sequence>
<evidence type="ECO:0000313" key="17">
    <source>
        <dbReference type="Proteomes" id="UP000799092"/>
    </source>
</evidence>
<dbReference type="EC" id="1.1.1.3" evidence="4 12"/>
<dbReference type="EMBL" id="WJNG01000003">
    <property type="protein sequence ID" value="MRH42026.1"/>
    <property type="molecule type" value="Genomic_DNA"/>
</dbReference>
<dbReference type="FunFam" id="3.30.360.10:FF:000005">
    <property type="entry name" value="Homoserine dehydrogenase"/>
    <property type="match status" value="1"/>
</dbReference>
<dbReference type="NCBIfam" id="NF004976">
    <property type="entry name" value="PRK06349.1"/>
    <property type="match status" value="1"/>
</dbReference>
<dbReference type="GO" id="GO:0009088">
    <property type="term" value="P:threonine biosynthetic process"/>
    <property type="evidence" value="ECO:0007669"/>
    <property type="project" value="UniProtKB-UniPathway"/>
</dbReference>
<dbReference type="PANTHER" id="PTHR43331:SF1">
    <property type="entry name" value="HOMOSERINE DEHYDROGENASE"/>
    <property type="match status" value="1"/>
</dbReference>
<dbReference type="GO" id="GO:0009086">
    <property type="term" value="P:methionine biosynthetic process"/>
    <property type="evidence" value="ECO:0007669"/>
    <property type="project" value="UniProtKB-KW"/>
</dbReference>
<dbReference type="AlphaFoldDB" id="A0A6A8DBW9"/>
<comment type="pathway">
    <text evidence="2 12">Amino-acid biosynthesis; L-methionine biosynthesis via de novo pathway; L-homoserine from L-aspartate: step 3/3.</text>
</comment>
<evidence type="ECO:0000256" key="12">
    <source>
        <dbReference type="RuleBase" id="RU000579"/>
    </source>
</evidence>
<keyword evidence="6 12" id="KW-0028">Amino-acid biosynthesis</keyword>
<keyword evidence="17" id="KW-1185">Reference proteome</keyword>
<evidence type="ECO:0000256" key="6">
    <source>
        <dbReference type="ARBA" id="ARBA00022605"/>
    </source>
</evidence>
<dbReference type="SUPFAM" id="SSF55347">
    <property type="entry name" value="Glyceraldehyde-3-phosphate dehydrogenase-like, C-terminal domain"/>
    <property type="match status" value="1"/>
</dbReference>
<dbReference type="OrthoDB" id="9808167at2"/>
<dbReference type="Gene3D" id="3.30.360.10">
    <property type="entry name" value="Dihydrodipicolinate Reductase, domain 2"/>
    <property type="match status" value="1"/>
</dbReference>
<keyword evidence="10 12" id="KW-0486">Methionine biosynthesis</keyword>
<evidence type="ECO:0000256" key="13">
    <source>
        <dbReference type="RuleBase" id="RU004171"/>
    </source>
</evidence>
<dbReference type="SUPFAM" id="SSF51735">
    <property type="entry name" value="NAD(P)-binding Rossmann-fold domains"/>
    <property type="match status" value="1"/>
</dbReference>
<accession>A0A6A8DBW9</accession>
<dbReference type="Pfam" id="PF00742">
    <property type="entry name" value="Homoserine_dh"/>
    <property type="match status" value="1"/>
</dbReference>
<keyword evidence="8 12" id="KW-0560">Oxidoreductase</keyword>
<dbReference type="InterPro" id="IPR005106">
    <property type="entry name" value="Asp/hSer_DH_NAD-bd"/>
</dbReference>
<comment type="caution">
    <text evidence="16">The sequence shown here is derived from an EMBL/GenBank/DDBJ whole genome shotgun (WGS) entry which is preliminary data.</text>
</comment>
<comment type="catalytic activity">
    <reaction evidence="11">
        <text>L-homoserine + NADP(+) = L-aspartate 4-semialdehyde + NADPH + H(+)</text>
        <dbReference type="Rhea" id="RHEA:15761"/>
        <dbReference type="ChEBI" id="CHEBI:15378"/>
        <dbReference type="ChEBI" id="CHEBI:57476"/>
        <dbReference type="ChEBI" id="CHEBI:57783"/>
        <dbReference type="ChEBI" id="CHEBI:58349"/>
        <dbReference type="ChEBI" id="CHEBI:537519"/>
        <dbReference type="EC" id="1.1.1.3"/>
    </reaction>
    <physiologicalReaction direction="right-to-left" evidence="11">
        <dbReference type="Rhea" id="RHEA:15763"/>
    </physiologicalReaction>
</comment>
<dbReference type="Gene3D" id="3.40.50.720">
    <property type="entry name" value="NAD(P)-binding Rossmann-like Domain"/>
    <property type="match status" value="1"/>
</dbReference>
<feature type="domain" description="Aspartate/homoserine dehydrogenase NAD-binding" evidence="15">
    <location>
        <begin position="11"/>
        <end position="129"/>
    </location>
</feature>
<dbReference type="GO" id="GO:0050661">
    <property type="term" value="F:NADP binding"/>
    <property type="evidence" value="ECO:0007669"/>
    <property type="project" value="InterPro"/>
</dbReference>
<evidence type="ECO:0000256" key="9">
    <source>
        <dbReference type="ARBA" id="ARBA00023053"/>
    </source>
</evidence>